<evidence type="ECO:0000256" key="6">
    <source>
        <dbReference type="SAM" id="MobiDB-lite"/>
    </source>
</evidence>
<dbReference type="InterPro" id="IPR022309">
    <property type="entry name" value="Ribosomal_Se8/biogenesis_NSA2"/>
</dbReference>
<dbReference type="Pfam" id="PF01201">
    <property type="entry name" value="Ribosomal_S8e"/>
    <property type="match status" value="1"/>
</dbReference>
<organism evidence="7 8">
    <name type="scientific">Candidatus Thalassarchaeum betae</name>
    <dbReference type="NCBI Taxonomy" id="2599289"/>
    <lineage>
        <taxon>Archaea</taxon>
        <taxon>Methanobacteriati</taxon>
        <taxon>Thermoplasmatota</taxon>
        <taxon>Candidatus Poseidoniia</taxon>
        <taxon>Candidatus Poseidoniales</taxon>
        <taxon>Candidatus Thalassarchaeaceae</taxon>
        <taxon>Candidatus Thalassarchaeum</taxon>
    </lineage>
</organism>
<dbReference type="NCBIfam" id="TIGR00307">
    <property type="entry name" value="eS8"/>
    <property type="match status" value="1"/>
</dbReference>
<comment type="caution">
    <text evidence="7">The sequence shown here is derived from an EMBL/GenBank/DDBJ whole genome shotgun (WGS) entry which is preliminary data.</text>
</comment>
<evidence type="ECO:0000256" key="2">
    <source>
        <dbReference type="ARBA" id="ARBA00022980"/>
    </source>
</evidence>
<evidence type="ECO:0000256" key="5">
    <source>
        <dbReference type="HAMAP-Rule" id="MF_00029"/>
    </source>
</evidence>
<dbReference type="GO" id="GO:0005840">
    <property type="term" value="C:ribosome"/>
    <property type="evidence" value="ECO:0007669"/>
    <property type="project" value="UniProtKB-KW"/>
</dbReference>
<dbReference type="InterPro" id="IPR001047">
    <property type="entry name" value="Ribosomal_eS8"/>
</dbReference>
<proteinExistence type="inferred from homology"/>
<dbReference type="Proteomes" id="UP000248161">
    <property type="component" value="Unassembled WGS sequence"/>
</dbReference>
<protein>
    <recommendedName>
        <fullName evidence="4 5">Small ribosomal subunit protein eS8</fullName>
    </recommendedName>
</protein>
<dbReference type="GO" id="GO:0003735">
    <property type="term" value="F:structural constituent of ribosome"/>
    <property type="evidence" value="ECO:0007669"/>
    <property type="project" value="InterPro"/>
</dbReference>
<sequence>MAKWHGISRRKPSGGRLKRPSRYRGKRRREISSENQFAYVGAEDKRKGYRKRAGSQTVRVMLANQINVSDPKEGKTTRATISGVVENDADPNYVRRNIITKGAILDTDVGLVRVTSRPGMDGVVCGVLLED</sequence>
<gene>
    <name evidence="5" type="primary">rps8e</name>
    <name evidence="7" type="ORF">CXX69_04115</name>
</gene>
<keyword evidence="2 5" id="KW-0689">Ribosomal protein</keyword>
<dbReference type="RefSeq" id="WP_338170895.1">
    <property type="nucleotide sequence ID" value="NZ_JAKUUN010000013.1"/>
</dbReference>
<evidence type="ECO:0000256" key="3">
    <source>
        <dbReference type="ARBA" id="ARBA00023274"/>
    </source>
</evidence>
<evidence type="ECO:0000313" key="7">
    <source>
        <dbReference type="EMBL" id="PXF21399.1"/>
    </source>
</evidence>
<feature type="region of interest" description="Disordered" evidence="6">
    <location>
        <begin position="1"/>
        <end position="30"/>
    </location>
</feature>
<dbReference type="AlphaFoldDB" id="A0A2V3HRG6"/>
<evidence type="ECO:0000256" key="4">
    <source>
        <dbReference type="ARBA" id="ARBA00035277"/>
    </source>
</evidence>
<dbReference type="InterPro" id="IPR020919">
    <property type="entry name" value="Ribosomal_protein_eS8_arc"/>
</dbReference>
<reference evidence="7 8" key="1">
    <citation type="journal article" date="2015" name="Nat. Commun.">
        <title>Genomic and transcriptomic evidence for scavenging of diverse organic compounds by widespread deep-sea archaea.</title>
        <authorList>
            <person name="Li M."/>
            <person name="Baker B.J."/>
            <person name="Anantharaman K."/>
            <person name="Jain S."/>
            <person name="Breier J.A."/>
            <person name="Dick G.J."/>
        </authorList>
    </citation>
    <scope>NUCLEOTIDE SEQUENCE [LARGE SCALE GENOMIC DNA]</scope>
    <source>
        <strain evidence="7">Cayman_51_deep</strain>
    </source>
</reference>
<evidence type="ECO:0000256" key="1">
    <source>
        <dbReference type="ARBA" id="ARBA00005257"/>
    </source>
</evidence>
<dbReference type="Gene3D" id="2.40.10.310">
    <property type="match status" value="1"/>
</dbReference>
<name>A0A2V3HRG6_9ARCH</name>
<accession>A0A2V3HRG6</accession>
<feature type="compositionally biased region" description="Basic residues" evidence="6">
    <location>
        <begin position="1"/>
        <end position="29"/>
    </location>
</feature>
<keyword evidence="3 5" id="KW-0687">Ribonucleoprotein</keyword>
<comment type="subunit">
    <text evidence="5">Part of the 30S ribosomal subunit.</text>
</comment>
<comment type="similarity">
    <text evidence="1 5">Belongs to the eukaryotic ribosomal protein eS8 family.</text>
</comment>
<dbReference type="GO" id="GO:1990904">
    <property type="term" value="C:ribonucleoprotein complex"/>
    <property type="evidence" value="ECO:0007669"/>
    <property type="project" value="UniProtKB-KW"/>
</dbReference>
<dbReference type="HAMAP" id="MF_00029">
    <property type="entry name" value="Ribosomal_eS8"/>
    <property type="match status" value="1"/>
</dbReference>
<dbReference type="GO" id="GO:0006412">
    <property type="term" value="P:translation"/>
    <property type="evidence" value="ECO:0007669"/>
    <property type="project" value="UniProtKB-UniRule"/>
</dbReference>
<evidence type="ECO:0000313" key="8">
    <source>
        <dbReference type="Proteomes" id="UP000248161"/>
    </source>
</evidence>
<dbReference type="EMBL" id="PSPG01000008">
    <property type="protein sequence ID" value="PXF21399.1"/>
    <property type="molecule type" value="Genomic_DNA"/>
</dbReference>